<dbReference type="EC" id="3.1.3.48" evidence="2"/>
<keyword evidence="3" id="KW-1185">Reference proteome</keyword>
<dbReference type="InterPro" id="IPR026893">
    <property type="entry name" value="Tyr/Ser_Pase_IphP-type"/>
</dbReference>
<protein>
    <submittedName>
        <fullName evidence="2">Tyrosine-protein phosphatase</fullName>
        <ecNumber evidence="2">3.1.3.48</ecNumber>
    </submittedName>
</protein>
<dbReference type="Pfam" id="PF13350">
    <property type="entry name" value="Y_phosphatase3"/>
    <property type="match status" value="1"/>
</dbReference>
<comment type="similarity">
    <text evidence="1">Belongs to the protein-tyrosine phosphatase family.</text>
</comment>
<evidence type="ECO:0000313" key="3">
    <source>
        <dbReference type="Proteomes" id="UP001320603"/>
    </source>
</evidence>
<dbReference type="GO" id="GO:0004725">
    <property type="term" value="F:protein tyrosine phosphatase activity"/>
    <property type="evidence" value="ECO:0007669"/>
    <property type="project" value="UniProtKB-EC"/>
</dbReference>
<gene>
    <name evidence="2" type="ORF">NEE14_012155</name>
</gene>
<dbReference type="PROSITE" id="PS51257">
    <property type="entry name" value="PROKAR_LIPOPROTEIN"/>
    <property type="match status" value="1"/>
</dbReference>
<dbReference type="RefSeq" id="WP_251966728.1">
    <property type="nucleotide sequence ID" value="NZ_CP146284.1"/>
</dbReference>
<reference evidence="2 3" key="1">
    <citation type="submission" date="2024-02" db="EMBL/GenBank/DDBJ databases">
        <title>Whole genome sequencing of Parabacteroides sp. AD58.</title>
        <authorList>
            <person name="Chaplin A.V."/>
            <person name="Pikina A.P."/>
            <person name="Sokolova S.R."/>
            <person name="Korostin D.O."/>
            <person name="Efimov B.A."/>
        </authorList>
    </citation>
    <scope>NUCLEOTIDE SEQUENCE [LARGE SCALE GENOMIC DNA]</scope>
    <source>
        <strain evidence="2 3">AD58</strain>
    </source>
</reference>
<dbReference type="Gene3D" id="3.90.190.10">
    <property type="entry name" value="Protein tyrosine phosphatase superfamily"/>
    <property type="match status" value="1"/>
</dbReference>
<dbReference type="SUPFAM" id="SSF52799">
    <property type="entry name" value="(Phosphotyrosine protein) phosphatases II"/>
    <property type="match status" value="1"/>
</dbReference>
<dbReference type="PANTHER" id="PTHR31126:SF1">
    <property type="entry name" value="TYROSINE SPECIFIC PROTEIN PHOSPHATASES DOMAIN-CONTAINING PROTEIN"/>
    <property type="match status" value="1"/>
</dbReference>
<name>A0ABZ2IMG1_9BACT</name>
<dbReference type="Proteomes" id="UP001320603">
    <property type="component" value="Chromosome"/>
</dbReference>
<dbReference type="InterPro" id="IPR029021">
    <property type="entry name" value="Prot-tyrosine_phosphatase-like"/>
</dbReference>
<evidence type="ECO:0000256" key="1">
    <source>
        <dbReference type="ARBA" id="ARBA00009580"/>
    </source>
</evidence>
<organism evidence="2 3">
    <name type="scientific">Parabacteroides absconsus</name>
    <dbReference type="NCBI Taxonomy" id="2951805"/>
    <lineage>
        <taxon>Bacteria</taxon>
        <taxon>Pseudomonadati</taxon>
        <taxon>Bacteroidota</taxon>
        <taxon>Bacteroidia</taxon>
        <taxon>Bacteroidales</taxon>
        <taxon>Tannerellaceae</taxon>
        <taxon>Parabacteroides</taxon>
    </lineage>
</organism>
<sequence>MVKKEQIFGLLTCLLALFGCKPESCDIKALCVRDEIGNYIIKWETNPVIQGTAKLYVSDVPDKFDMSHPAITTPIEDGFIRYITENNIQRKYFRITFNDHFPQDIAAQYTFMEGIQNFRDVGGYKSKKGRHIRWGKIYRSGNIHNFTSQDSIRMSAAGIKTIIDLRTAHEVKERPIYFPNTQIIHIPIPCGNKDEMMQRILENKVRKRDGSLFMEDAYIRFIANNTEDFGEALRILLDKKNYPVLISGELGKDRVGIFISFLFSILDISQESITREYMASNHYINPGFMAKTASSLSSDSQETMTVLLSVSESYLNIAYQEIENRYGSFDNYRETGLKISGRNKDKLKDLLLK</sequence>
<proteinExistence type="inferred from homology"/>
<dbReference type="EMBL" id="CP146284">
    <property type="protein sequence ID" value="WWV65742.1"/>
    <property type="molecule type" value="Genomic_DNA"/>
</dbReference>
<keyword evidence="2" id="KW-0378">Hydrolase</keyword>
<accession>A0ABZ2IMG1</accession>
<dbReference type="PANTHER" id="PTHR31126">
    <property type="entry name" value="TYROSINE-PROTEIN PHOSPHATASE"/>
    <property type="match status" value="1"/>
</dbReference>
<evidence type="ECO:0000313" key="2">
    <source>
        <dbReference type="EMBL" id="WWV65742.1"/>
    </source>
</evidence>